<dbReference type="InterPro" id="IPR001173">
    <property type="entry name" value="Glyco_trans_2-like"/>
</dbReference>
<dbReference type="PANTHER" id="PTHR22916">
    <property type="entry name" value="GLYCOSYLTRANSFERASE"/>
    <property type="match status" value="1"/>
</dbReference>
<organism evidence="2 3">
    <name type="scientific">Halomonas icarae</name>
    <dbReference type="NCBI Taxonomy" id="2691040"/>
    <lineage>
        <taxon>Bacteria</taxon>
        <taxon>Pseudomonadati</taxon>
        <taxon>Pseudomonadota</taxon>
        <taxon>Gammaproteobacteria</taxon>
        <taxon>Oceanospirillales</taxon>
        <taxon>Halomonadaceae</taxon>
        <taxon>Halomonas</taxon>
    </lineage>
</organism>
<dbReference type="PANTHER" id="PTHR22916:SF3">
    <property type="entry name" value="UDP-GLCNAC:BETAGAL BETA-1,3-N-ACETYLGLUCOSAMINYLTRANSFERASE-LIKE PROTEIN 1"/>
    <property type="match status" value="1"/>
</dbReference>
<evidence type="ECO:0000259" key="1">
    <source>
        <dbReference type="Pfam" id="PF00535"/>
    </source>
</evidence>
<dbReference type="GO" id="GO:0016758">
    <property type="term" value="F:hexosyltransferase activity"/>
    <property type="evidence" value="ECO:0007669"/>
    <property type="project" value="UniProtKB-ARBA"/>
</dbReference>
<dbReference type="Proteomes" id="UP000448235">
    <property type="component" value="Unassembled WGS sequence"/>
</dbReference>
<dbReference type="RefSeq" id="WP_161422317.1">
    <property type="nucleotide sequence ID" value="NZ_JARWMY010000002.1"/>
</dbReference>
<sequence>MNEHQKGSQGLQPMGSEEEIMATWSTATPDEPPLVSIICATYNHQPFIASALNGMLAQKTTFPFEIIVNDDASDDGAADIIRDYLERYPNLIKANLHRENQLRQGISPEEHTVPKCRGRYIAYCEGDDAWTNPDKLQCQVEMLEANPDCDMAFHPAEKHYFGLDCQDITGCYGDTPRVVSAEEVIEKRHGGIPTQAVMVTAKVAFELLRFMKDQEDKLVSDAYLDALAAQRGGACYLPEVMSLYRFRVPGSWSSSVNDINKKLVHYRRRILSNRRMDAWLKYRFTRSFDIENRHMIFKILKSPEISDKERRDFYLSYGDKLGISDRLLARLLLAWPESIGHYRGAREWVRRKTSPAGQAET</sequence>
<dbReference type="Gene3D" id="3.90.550.10">
    <property type="entry name" value="Spore Coat Polysaccharide Biosynthesis Protein SpsA, Chain A"/>
    <property type="match status" value="1"/>
</dbReference>
<feature type="domain" description="Glycosyltransferase 2-like" evidence="1">
    <location>
        <begin position="36"/>
        <end position="148"/>
    </location>
</feature>
<name>A0A7X4VWE6_9GAMM</name>
<evidence type="ECO:0000313" key="2">
    <source>
        <dbReference type="EMBL" id="NAW11545.1"/>
    </source>
</evidence>
<protein>
    <submittedName>
        <fullName evidence="2">Glycosyltransferase</fullName>
    </submittedName>
</protein>
<evidence type="ECO:0000313" key="3">
    <source>
        <dbReference type="Proteomes" id="UP000448235"/>
    </source>
</evidence>
<dbReference type="Pfam" id="PF00535">
    <property type="entry name" value="Glycos_transf_2"/>
    <property type="match status" value="1"/>
</dbReference>
<dbReference type="SUPFAM" id="SSF53448">
    <property type="entry name" value="Nucleotide-diphospho-sugar transferases"/>
    <property type="match status" value="1"/>
</dbReference>
<dbReference type="EMBL" id="WUTS01000001">
    <property type="protein sequence ID" value="NAW11545.1"/>
    <property type="molecule type" value="Genomic_DNA"/>
</dbReference>
<dbReference type="CDD" id="cd00761">
    <property type="entry name" value="Glyco_tranf_GTA_type"/>
    <property type="match status" value="1"/>
</dbReference>
<gene>
    <name evidence="2" type="ORF">GRB80_01655</name>
</gene>
<accession>A0A7X4VWE6</accession>
<proteinExistence type="predicted"/>
<dbReference type="AlphaFoldDB" id="A0A7X4VWE6"/>
<keyword evidence="2" id="KW-0808">Transferase</keyword>
<reference evidence="2 3" key="1">
    <citation type="submission" date="2019-12" db="EMBL/GenBank/DDBJ databases">
        <title>Draft genome sequencing of Halomonas icarensis D1-1.</title>
        <authorList>
            <person name="Pandiyan K."/>
            <person name="Kushwaha P."/>
            <person name="Gowdham M."/>
            <person name="Chakdar H."/>
            <person name="Singh A."/>
            <person name="Kumar M."/>
            <person name="Saxena A.K."/>
        </authorList>
    </citation>
    <scope>NUCLEOTIDE SEQUENCE [LARGE SCALE GENOMIC DNA]</scope>
    <source>
        <strain evidence="2 3">D1-1</strain>
    </source>
</reference>
<dbReference type="InterPro" id="IPR029044">
    <property type="entry name" value="Nucleotide-diphossugar_trans"/>
</dbReference>
<comment type="caution">
    <text evidence="2">The sequence shown here is derived from an EMBL/GenBank/DDBJ whole genome shotgun (WGS) entry which is preliminary data.</text>
</comment>
<keyword evidence="3" id="KW-1185">Reference proteome</keyword>